<dbReference type="InterPro" id="IPR049452">
    <property type="entry name" value="Anoctamin_TM"/>
</dbReference>
<organism evidence="12 13">
    <name type="scientific">Exocentrus adspersus</name>
    <dbReference type="NCBI Taxonomy" id="1586481"/>
    <lineage>
        <taxon>Eukaryota</taxon>
        <taxon>Metazoa</taxon>
        <taxon>Ecdysozoa</taxon>
        <taxon>Arthropoda</taxon>
        <taxon>Hexapoda</taxon>
        <taxon>Insecta</taxon>
        <taxon>Pterygota</taxon>
        <taxon>Neoptera</taxon>
        <taxon>Endopterygota</taxon>
        <taxon>Coleoptera</taxon>
        <taxon>Polyphaga</taxon>
        <taxon>Cucujiformia</taxon>
        <taxon>Chrysomeloidea</taxon>
        <taxon>Cerambycidae</taxon>
        <taxon>Lamiinae</taxon>
        <taxon>Acanthocinini</taxon>
        <taxon>Exocentrus</taxon>
    </lineage>
</organism>
<proteinExistence type="inferred from homology"/>
<feature type="transmembrane region" description="Helical" evidence="8">
    <location>
        <begin position="328"/>
        <end position="346"/>
    </location>
</feature>
<dbReference type="GO" id="GO:0046983">
    <property type="term" value="F:protein dimerization activity"/>
    <property type="evidence" value="ECO:0007669"/>
    <property type="project" value="InterPro"/>
</dbReference>
<dbReference type="GO" id="GO:0005254">
    <property type="term" value="F:chloride channel activity"/>
    <property type="evidence" value="ECO:0007669"/>
    <property type="project" value="TreeGrafter"/>
</dbReference>
<feature type="region of interest" description="Disordered" evidence="9">
    <location>
        <begin position="1"/>
        <end position="24"/>
    </location>
</feature>
<dbReference type="EMBL" id="JANEYG010000028">
    <property type="protein sequence ID" value="KAJ8918003.1"/>
    <property type="molecule type" value="Genomic_DNA"/>
</dbReference>
<feature type="transmembrane region" description="Helical" evidence="8">
    <location>
        <begin position="491"/>
        <end position="512"/>
    </location>
</feature>
<evidence type="ECO:0000256" key="3">
    <source>
        <dbReference type="ARBA" id="ARBA00022475"/>
    </source>
</evidence>
<evidence type="ECO:0000256" key="4">
    <source>
        <dbReference type="ARBA" id="ARBA00022692"/>
    </source>
</evidence>
<evidence type="ECO:0000256" key="2">
    <source>
        <dbReference type="ARBA" id="ARBA00009671"/>
    </source>
</evidence>
<feature type="transmembrane region" description="Helical" evidence="8">
    <location>
        <begin position="254"/>
        <end position="279"/>
    </location>
</feature>
<keyword evidence="5 8" id="KW-1133">Transmembrane helix</keyword>
<feature type="transmembrane region" description="Helical" evidence="8">
    <location>
        <begin position="551"/>
        <end position="573"/>
    </location>
</feature>
<name>A0AAV8VUU9_9CUCU</name>
<evidence type="ECO:0000256" key="8">
    <source>
        <dbReference type="RuleBase" id="RU280814"/>
    </source>
</evidence>
<keyword evidence="13" id="KW-1185">Reference proteome</keyword>
<keyword evidence="7" id="KW-0325">Glycoprotein</keyword>
<dbReference type="InterPro" id="IPR007632">
    <property type="entry name" value="Anoctamin"/>
</dbReference>
<evidence type="ECO:0000256" key="5">
    <source>
        <dbReference type="ARBA" id="ARBA00022989"/>
    </source>
</evidence>
<evidence type="ECO:0000256" key="7">
    <source>
        <dbReference type="ARBA" id="ARBA00023180"/>
    </source>
</evidence>
<accession>A0AAV8VUU9</accession>
<comment type="subcellular location">
    <subcellularLocation>
        <location evidence="1">Cell membrane</location>
        <topology evidence="1">Multi-pass membrane protein</topology>
    </subcellularLocation>
    <subcellularLocation>
        <location evidence="8">Membrane</location>
        <topology evidence="8">Multi-pass membrane protein</topology>
    </subcellularLocation>
</comment>
<keyword evidence="3" id="KW-1003">Cell membrane</keyword>
<comment type="caution">
    <text evidence="12">The sequence shown here is derived from an EMBL/GenBank/DDBJ whole genome shotgun (WGS) entry which is preliminary data.</text>
</comment>
<dbReference type="Proteomes" id="UP001159042">
    <property type="component" value="Unassembled WGS sequence"/>
</dbReference>
<protein>
    <recommendedName>
        <fullName evidence="8">Anoctamin</fullName>
    </recommendedName>
</protein>
<dbReference type="InterPro" id="IPR032394">
    <property type="entry name" value="Anoct_dimer"/>
</dbReference>
<feature type="domain" description="Anoctamin dimerisation" evidence="11">
    <location>
        <begin position="34"/>
        <end position="234"/>
    </location>
</feature>
<feature type="transmembrane region" description="Helical" evidence="8">
    <location>
        <begin position="402"/>
        <end position="424"/>
    </location>
</feature>
<dbReference type="GO" id="GO:0005886">
    <property type="term" value="C:plasma membrane"/>
    <property type="evidence" value="ECO:0007669"/>
    <property type="project" value="UniProtKB-SubCell"/>
</dbReference>
<evidence type="ECO:0000313" key="12">
    <source>
        <dbReference type="EMBL" id="KAJ8918003.1"/>
    </source>
</evidence>
<feature type="compositionally biased region" description="Polar residues" evidence="9">
    <location>
        <begin position="8"/>
        <end position="19"/>
    </location>
</feature>
<keyword evidence="6 8" id="KW-0472">Membrane</keyword>
<feature type="transmembrane region" description="Helical" evidence="8">
    <location>
        <begin position="444"/>
        <end position="467"/>
    </location>
</feature>
<evidence type="ECO:0000256" key="6">
    <source>
        <dbReference type="ARBA" id="ARBA00023136"/>
    </source>
</evidence>
<evidence type="ECO:0000313" key="13">
    <source>
        <dbReference type="Proteomes" id="UP001159042"/>
    </source>
</evidence>
<evidence type="ECO:0000259" key="11">
    <source>
        <dbReference type="Pfam" id="PF16178"/>
    </source>
</evidence>
<reference evidence="12 13" key="1">
    <citation type="journal article" date="2023" name="Insect Mol. Biol.">
        <title>Genome sequencing provides insights into the evolution of gene families encoding plant cell wall-degrading enzymes in longhorned beetles.</title>
        <authorList>
            <person name="Shin N.R."/>
            <person name="Okamura Y."/>
            <person name="Kirsch R."/>
            <person name="Pauchet Y."/>
        </authorList>
    </citation>
    <scope>NUCLEOTIDE SEQUENCE [LARGE SCALE GENOMIC DNA]</scope>
    <source>
        <strain evidence="12">EAD_L_NR</strain>
    </source>
</reference>
<evidence type="ECO:0000256" key="9">
    <source>
        <dbReference type="SAM" id="MobiDB-lite"/>
    </source>
</evidence>
<dbReference type="PANTHER" id="PTHR12308">
    <property type="entry name" value="ANOCTAMIN"/>
    <property type="match status" value="1"/>
</dbReference>
<dbReference type="AlphaFoldDB" id="A0AAV8VUU9"/>
<feature type="domain" description="Anoctamin transmembrane" evidence="10">
    <location>
        <begin position="237"/>
        <end position="794"/>
    </location>
</feature>
<gene>
    <name evidence="12" type="ORF">NQ315_011456</name>
</gene>
<dbReference type="Pfam" id="PF04547">
    <property type="entry name" value="Anoctamin"/>
    <property type="match status" value="1"/>
</dbReference>
<feature type="transmembrane region" description="Helical" evidence="8">
    <location>
        <begin position="616"/>
        <end position="635"/>
    </location>
</feature>
<dbReference type="PANTHER" id="PTHR12308:SF84">
    <property type="entry name" value="ANOCTAMIN"/>
    <property type="match status" value="1"/>
</dbReference>
<comment type="caution">
    <text evidence="8">Lacks conserved residue(s) required for the propagation of feature annotation.</text>
</comment>
<comment type="similarity">
    <text evidence="2 8">Belongs to the anoctamin family.</text>
</comment>
<dbReference type="Pfam" id="PF16178">
    <property type="entry name" value="Anoct_dimer"/>
    <property type="match status" value="1"/>
</dbReference>
<keyword evidence="4 8" id="KW-0812">Transmembrane</keyword>
<sequence length="810" mass="94374">MERRLSFNKYSRFQTTREASQPAPKAFNGPSVLFNDGKRRIDYVLVYCKKDVEADEAKTKMLSTFLKNVKLADLQVEEEQGLVLDALTCIKVHAPTPILKRFITAFKLELNMHNPNYKYHRKVPWKCMSSIVVCPDSDDPITRRAPETLSGKQPTDFTNAERIFIVKQILSNTKYDQKATDTGFEWLLSEGVLVGAYPLHDSPYAWTDEGPLTDRQLLSRYWASFRCFHKEQPLTIIERYYGPTIAFYFAWVEYYTVMLVPAAAIGLFCFLTGIIYYAYTASYIEKEVCNADQFLCPVCPNNAFCKHVPLKRACFLAKMELVMENPITILYSILMSFWGVMFMILWKRKQALFNMRWNLNKVMLESDVRPAFIKRAQVQRMSSITGSVEYYVKFSNRIVRRLFSCLVSFLMLCVYLVGVIIVVYYRTTFTYYGLISDNETFKEWYPLIEVTTSCSLGIVIMMIINVFRDWVARKLTQFENPRSQSEFDRHFTLKAAMMAFGNMFFPMFYLAFFKGRFYTHPGEPNEWKIPGIFQADVCKVSGCLIDLTMQLMFVMIVKHACFSMLEFMIPYLTRYKNYKHRFRDIPVCTQWEEDFVLVAPTGNHLFGEYIKLVQQYGFMILFLVAFPLAPIVALINNLIELRLDAIKILTTYRRAAMRKTAGIGEWNEMIKIITFFGTVSNPFLIAFSSGIISRYIYLFRNSFDLTGFVNSTLSGDFFAQFNVAEYPGKISSDGDLKVTTCYYSAKRNPPSHPSKYELSADYWYHFTNVLLLTTYLLSRLIPPIPRKVRLKQEQDERRLQQERLDTITFL</sequence>
<evidence type="ECO:0000256" key="1">
    <source>
        <dbReference type="ARBA" id="ARBA00004651"/>
    </source>
</evidence>
<evidence type="ECO:0000259" key="10">
    <source>
        <dbReference type="Pfam" id="PF04547"/>
    </source>
</evidence>